<dbReference type="InterPro" id="IPR014314">
    <property type="entry name" value="Succ_DH_cytb556"/>
</dbReference>
<evidence type="ECO:0000313" key="10">
    <source>
        <dbReference type="Proteomes" id="UP000494106"/>
    </source>
</evidence>
<dbReference type="GO" id="GO:0046872">
    <property type="term" value="F:metal ion binding"/>
    <property type="evidence" value="ECO:0007669"/>
    <property type="project" value="UniProtKB-KW"/>
</dbReference>
<dbReference type="Pfam" id="PF01127">
    <property type="entry name" value="Sdh_cyt"/>
    <property type="match status" value="1"/>
</dbReference>
<dbReference type="GO" id="GO:0009055">
    <property type="term" value="F:electron transfer activity"/>
    <property type="evidence" value="ECO:0007669"/>
    <property type="project" value="InterPro"/>
</dbReference>
<dbReference type="InterPro" id="IPR000701">
    <property type="entry name" value="SuccDH_FuR_B_TM-su"/>
</dbReference>
<feature type="transmembrane region" description="Helical" evidence="8">
    <location>
        <begin position="136"/>
        <end position="154"/>
    </location>
</feature>
<dbReference type="Proteomes" id="UP000494106">
    <property type="component" value="Unassembled WGS sequence"/>
</dbReference>
<reference evidence="9 10" key="1">
    <citation type="submission" date="2020-04" db="EMBL/GenBank/DDBJ databases">
        <authorList>
            <person name="Wallbank WR R."/>
            <person name="Pardo Diaz C."/>
            <person name="Kozak K."/>
            <person name="Martin S."/>
            <person name="Jiggins C."/>
            <person name="Moest M."/>
            <person name="Warren A I."/>
            <person name="Byers J.R.P. K."/>
            <person name="Montejo-Kovacevich G."/>
            <person name="Yen C E."/>
        </authorList>
    </citation>
    <scope>NUCLEOTIDE SEQUENCE [LARGE SCALE GENOMIC DNA]</scope>
</reference>
<dbReference type="CDD" id="cd03499">
    <property type="entry name" value="SQR_TypeC_SdhC"/>
    <property type="match status" value="1"/>
</dbReference>
<dbReference type="GO" id="GO:0006121">
    <property type="term" value="P:mitochondrial electron transport, succinate to ubiquinone"/>
    <property type="evidence" value="ECO:0007669"/>
    <property type="project" value="TreeGrafter"/>
</dbReference>
<dbReference type="AlphaFoldDB" id="A0A8S1BKC3"/>
<evidence type="ECO:0000256" key="7">
    <source>
        <dbReference type="ARBA" id="ARBA00023136"/>
    </source>
</evidence>
<dbReference type="EMBL" id="CADEBC010000602">
    <property type="protein sequence ID" value="CAB3258903.1"/>
    <property type="molecule type" value="Genomic_DNA"/>
</dbReference>
<dbReference type="GO" id="GO:0016020">
    <property type="term" value="C:membrane"/>
    <property type="evidence" value="ECO:0007669"/>
    <property type="project" value="UniProtKB-SubCell"/>
</dbReference>
<keyword evidence="2" id="KW-0349">Heme</keyword>
<evidence type="ECO:0000256" key="3">
    <source>
        <dbReference type="ARBA" id="ARBA00022692"/>
    </source>
</evidence>
<keyword evidence="10" id="KW-1185">Reference proteome</keyword>
<keyword evidence="5 8" id="KW-1133">Transmembrane helix</keyword>
<evidence type="ECO:0000256" key="5">
    <source>
        <dbReference type="ARBA" id="ARBA00022989"/>
    </source>
</evidence>
<accession>A0A8S1BKC3</accession>
<proteinExistence type="predicted"/>
<evidence type="ECO:0000256" key="8">
    <source>
        <dbReference type="SAM" id="Phobius"/>
    </source>
</evidence>
<evidence type="ECO:0000256" key="2">
    <source>
        <dbReference type="ARBA" id="ARBA00022617"/>
    </source>
</evidence>
<dbReference type="OrthoDB" id="588261at2759"/>
<name>A0A8S1BKC3_ARCPL</name>
<comment type="caution">
    <text evidence="9">The sequence shown here is derived from an EMBL/GenBank/DDBJ whole genome shotgun (WGS) entry which is preliminary data.</text>
</comment>
<dbReference type="InterPro" id="IPR034804">
    <property type="entry name" value="SQR/QFR_C/D"/>
</dbReference>
<evidence type="ECO:0000256" key="6">
    <source>
        <dbReference type="ARBA" id="ARBA00023004"/>
    </source>
</evidence>
<comment type="subcellular location">
    <subcellularLocation>
        <location evidence="1">Membrane</location>
    </subcellularLocation>
</comment>
<evidence type="ECO:0000256" key="4">
    <source>
        <dbReference type="ARBA" id="ARBA00022723"/>
    </source>
</evidence>
<feature type="transmembrane region" description="Helical" evidence="8">
    <location>
        <begin position="166"/>
        <end position="187"/>
    </location>
</feature>
<protein>
    <recommendedName>
        <fullName evidence="11">Succinate dehydrogenase cytochrome b560 subunit, mitochondrial</fullName>
    </recommendedName>
</protein>
<gene>
    <name evidence="9" type="ORF">APLA_LOCUS16758</name>
</gene>
<dbReference type="SUPFAM" id="SSF81343">
    <property type="entry name" value="Fumarate reductase respiratory complex transmembrane subunits"/>
    <property type="match status" value="1"/>
</dbReference>
<evidence type="ECO:0008006" key="11">
    <source>
        <dbReference type="Google" id="ProtNLM"/>
    </source>
</evidence>
<dbReference type="GO" id="GO:0005739">
    <property type="term" value="C:mitochondrion"/>
    <property type="evidence" value="ECO:0007669"/>
    <property type="project" value="GOC"/>
</dbReference>
<keyword evidence="6" id="KW-0408">Iron</keyword>
<keyword evidence="4" id="KW-0479">Metal-binding</keyword>
<evidence type="ECO:0000313" key="9">
    <source>
        <dbReference type="EMBL" id="CAB3258903.1"/>
    </source>
</evidence>
<dbReference type="PANTHER" id="PTHR10978">
    <property type="entry name" value="SUCCINATE DEHYDROGENASE CYTOCHROME B560 SUBUNIT"/>
    <property type="match status" value="1"/>
</dbReference>
<dbReference type="GO" id="GO:0006099">
    <property type="term" value="P:tricarboxylic acid cycle"/>
    <property type="evidence" value="ECO:0007669"/>
    <property type="project" value="InterPro"/>
</dbReference>
<dbReference type="PANTHER" id="PTHR10978:SF5">
    <property type="entry name" value="SUCCINATE DEHYDROGENASE CYTOCHROME B560 SUBUNIT, MITOCHONDRIAL"/>
    <property type="match status" value="1"/>
</dbReference>
<keyword evidence="3 8" id="KW-0812">Transmembrane</keyword>
<dbReference type="Gene3D" id="1.20.1300.10">
    <property type="entry name" value="Fumarate reductase/succinate dehydrogenase, transmembrane subunit"/>
    <property type="match status" value="1"/>
</dbReference>
<dbReference type="NCBIfam" id="TIGR02970">
    <property type="entry name" value="succ_dehyd_cytB"/>
    <property type="match status" value="1"/>
</dbReference>
<evidence type="ECO:0000256" key="1">
    <source>
        <dbReference type="ARBA" id="ARBA00004370"/>
    </source>
</evidence>
<keyword evidence="7 8" id="KW-0472">Membrane</keyword>
<organism evidence="9 10">
    <name type="scientific">Arctia plantaginis</name>
    <name type="common">Wood tiger moth</name>
    <name type="synonym">Phalaena plantaginis</name>
    <dbReference type="NCBI Taxonomy" id="874455"/>
    <lineage>
        <taxon>Eukaryota</taxon>
        <taxon>Metazoa</taxon>
        <taxon>Ecdysozoa</taxon>
        <taxon>Arthropoda</taxon>
        <taxon>Hexapoda</taxon>
        <taxon>Insecta</taxon>
        <taxon>Pterygota</taxon>
        <taxon>Neoptera</taxon>
        <taxon>Endopterygota</taxon>
        <taxon>Lepidoptera</taxon>
        <taxon>Glossata</taxon>
        <taxon>Ditrysia</taxon>
        <taxon>Noctuoidea</taxon>
        <taxon>Erebidae</taxon>
        <taxon>Arctiinae</taxon>
        <taxon>Arctia</taxon>
    </lineage>
</organism>
<sequence length="227" mass="25507">MLILSNFRIARSILFTSCKEDCTGVCARLSRWYSTQLSGKATYVTSTLPQQQTALRKDKNQSRLNYCCISASFLTTSCTHGGKHQIQYKPYVFPPKMDHDHKNMKLKRPMSPHVTIYAPTIPSVTSIMQRITGSILTAYALMMSFGTLFLSNGVETYVCIIQSMNLGTMTIFILKLLVGFPFTFHYFNGMRYAAFNNKKLLDLKGLYSSAKQAIVGGIALDVLFAFL</sequence>